<dbReference type="InterPro" id="IPR013762">
    <property type="entry name" value="Integrase-like_cat_sf"/>
</dbReference>
<evidence type="ECO:0000256" key="4">
    <source>
        <dbReference type="ARBA" id="ARBA00023172"/>
    </source>
</evidence>
<comment type="similarity">
    <text evidence="1">Belongs to the 'phage' integrase family.</text>
</comment>
<dbReference type="PROSITE" id="PS51898">
    <property type="entry name" value="TYR_RECOMBINASE"/>
    <property type="match status" value="1"/>
</dbReference>
<evidence type="ECO:0000259" key="6">
    <source>
        <dbReference type="PROSITE" id="PS51898"/>
    </source>
</evidence>
<feature type="domain" description="Core-binding (CB)" evidence="7">
    <location>
        <begin position="27"/>
        <end position="114"/>
    </location>
</feature>
<dbReference type="RefSeq" id="WP_191812868.1">
    <property type="nucleotide sequence ID" value="NZ_JACSQT010000003.1"/>
</dbReference>
<dbReference type="InterPro" id="IPR044068">
    <property type="entry name" value="CB"/>
</dbReference>
<evidence type="ECO:0000256" key="3">
    <source>
        <dbReference type="ARBA" id="ARBA00023125"/>
    </source>
</evidence>
<evidence type="ECO:0000256" key="1">
    <source>
        <dbReference type="ARBA" id="ARBA00008857"/>
    </source>
</evidence>
<evidence type="ECO:0000256" key="2">
    <source>
        <dbReference type="ARBA" id="ARBA00022908"/>
    </source>
</evidence>
<dbReference type="InterPro" id="IPR011010">
    <property type="entry name" value="DNA_brk_join_enz"/>
</dbReference>
<dbReference type="Gene3D" id="1.10.150.130">
    <property type="match status" value="1"/>
</dbReference>
<dbReference type="PROSITE" id="PS51900">
    <property type="entry name" value="CB"/>
    <property type="match status" value="1"/>
</dbReference>
<keyword evidence="3 5" id="KW-0238">DNA-binding</keyword>
<reference evidence="8 9" key="1">
    <citation type="submission" date="2020-08" db="EMBL/GenBank/DDBJ databases">
        <title>A Genomic Blueprint of the Chicken Gut Microbiome.</title>
        <authorList>
            <person name="Gilroy R."/>
            <person name="Ravi A."/>
            <person name="Getino M."/>
            <person name="Pursley I."/>
            <person name="Horton D.L."/>
            <person name="Alikhan N.-F."/>
            <person name="Baker D."/>
            <person name="Gharbi K."/>
            <person name="Hall N."/>
            <person name="Watson M."/>
            <person name="Adriaenssens E.M."/>
            <person name="Foster-Nyarko E."/>
            <person name="Jarju S."/>
            <person name="Secka A."/>
            <person name="Antonio M."/>
            <person name="Oren A."/>
            <person name="Chaudhuri R."/>
            <person name="La Ragione R.M."/>
            <person name="Hildebrand F."/>
            <person name="Pallen M.J."/>
        </authorList>
    </citation>
    <scope>NUCLEOTIDE SEQUENCE [LARGE SCALE GENOMIC DNA]</scope>
    <source>
        <strain evidence="8 9">Sa5YUA1</strain>
    </source>
</reference>
<evidence type="ECO:0000256" key="5">
    <source>
        <dbReference type="PROSITE-ProRule" id="PRU01248"/>
    </source>
</evidence>
<evidence type="ECO:0000313" key="8">
    <source>
        <dbReference type="EMBL" id="MBD7937036.1"/>
    </source>
</evidence>
<dbReference type="PANTHER" id="PTHR30349">
    <property type="entry name" value="PHAGE INTEGRASE-RELATED"/>
    <property type="match status" value="1"/>
</dbReference>
<dbReference type="Pfam" id="PF00589">
    <property type="entry name" value="Phage_integrase"/>
    <property type="match status" value="1"/>
</dbReference>
<feature type="domain" description="Tyr recombinase" evidence="6">
    <location>
        <begin position="135"/>
        <end position="321"/>
    </location>
</feature>
<comment type="caution">
    <text evidence="8">The sequence shown here is derived from an EMBL/GenBank/DDBJ whole genome shotgun (WGS) entry which is preliminary data.</text>
</comment>
<dbReference type="Proteomes" id="UP000657931">
    <property type="component" value="Unassembled WGS sequence"/>
</dbReference>
<protein>
    <submittedName>
        <fullName evidence="8">Tyrosine-type recombinase/integrase</fullName>
    </submittedName>
</protein>
<evidence type="ECO:0000313" key="9">
    <source>
        <dbReference type="Proteomes" id="UP000657931"/>
    </source>
</evidence>
<dbReference type="InterPro" id="IPR002104">
    <property type="entry name" value="Integrase_catalytic"/>
</dbReference>
<dbReference type="Gene3D" id="1.10.443.10">
    <property type="entry name" value="Intergrase catalytic core"/>
    <property type="match status" value="1"/>
</dbReference>
<dbReference type="PANTHER" id="PTHR30349:SF41">
    <property type="entry name" value="INTEGRASE_RECOMBINASE PROTEIN MJ0367-RELATED"/>
    <property type="match status" value="1"/>
</dbReference>
<keyword evidence="2" id="KW-0229">DNA integration</keyword>
<organism evidence="8 9">
    <name type="scientific">Cytobacillus stercorigallinarum</name>
    <dbReference type="NCBI Taxonomy" id="2762240"/>
    <lineage>
        <taxon>Bacteria</taxon>
        <taxon>Bacillati</taxon>
        <taxon>Bacillota</taxon>
        <taxon>Bacilli</taxon>
        <taxon>Bacillales</taxon>
        <taxon>Bacillaceae</taxon>
        <taxon>Cytobacillus</taxon>
    </lineage>
</organism>
<evidence type="ECO:0000259" key="7">
    <source>
        <dbReference type="PROSITE" id="PS51900"/>
    </source>
</evidence>
<dbReference type="InterPro" id="IPR050090">
    <property type="entry name" value="Tyrosine_recombinase_XerCD"/>
</dbReference>
<dbReference type="InterPro" id="IPR004107">
    <property type="entry name" value="Integrase_SAM-like_N"/>
</dbReference>
<keyword evidence="9" id="KW-1185">Reference proteome</keyword>
<dbReference type="EMBL" id="JACSQT010000003">
    <property type="protein sequence ID" value="MBD7937036.1"/>
    <property type="molecule type" value="Genomic_DNA"/>
</dbReference>
<name>A0ABR8QND1_9BACI</name>
<dbReference type="Pfam" id="PF02899">
    <property type="entry name" value="Phage_int_SAM_1"/>
    <property type="match status" value="1"/>
</dbReference>
<sequence length="321" mass="37092">MKRRKSVTNSSAIQTLKKISNDTIPTISYQEAADQFLKHCRIKGLSPETVKFYDKELKQTKRGLVEVDAPLNNIRDMTTDHIESFIEYQQKIGRAVNTINARLRAGRTFFNYCHRKSYIPSNPYDGIQQLRKRHEVGATFTKRQLKRLLDAPDVTTFIGLRDLAIMLTFAHTGIRLTELTSLRLQDISFDDKGAINVQRAKNRYARRIPLTNRLRVALRAYIQERGVLHHDYLFISLENEPMGARGIQDRLKQYGKQTGVSKEVTVSPHAFRRTFCRLKVEAGINIFILQRLSGHQSLEILKRYVEIYGRDLEDAIEQGID</sequence>
<keyword evidence="4" id="KW-0233">DNA recombination</keyword>
<dbReference type="InterPro" id="IPR010998">
    <property type="entry name" value="Integrase_recombinase_N"/>
</dbReference>
<gene>
    <name evidence="8" type="ORF">H9655_08330</name>
</gene>
<proteinExistence type="inferred from homology"/>
<accession>A0ABR8QND1</accession>
<dbReference type="SUPFAM" id="SSF56349">
    <property type="entry name" value="DNA breaking-rejoining enzymes"/>
    <property type="match status" value="1"/>
</dbReference>